<dbReference type="eggNOG" id="ENOG502R5MN">
    <property type="taxonomic scope" value="Eukaryota"/>
</dbReference>
<proteinExistence type="predicted"/>
<protein>
    <submittedName>
        <fullName evidence="1">Uncharacterized protein</fullName>
    </submittedName>
</protein>
<keyword evidence="2" id="KW-1185">Reference proteome</keyword>
<dbReference type="Proteomes" id="UP000032180">
    <property type="component" value="Chromosome 1"/>
</dbReference>
<dbReference type="HOGENOM" id="CLU_1498405_0_0_1"/>
<organism evidence="1 2">
    <name type="scientific">Leersia perrieri</name>
    <dbReference type="NCBI Taxonomy" id="77586"/>
    <lineage>
        <taxon>Eukaryota</taxon>
        <taxon>Viridiplantae</taxon>
        <taxon>Streptophyta</taxon>
        <taxon>Embryophyta</taxon>
        <taxon>Tracheophyta</taxon>
        <taxon>Spermatophyta</taxon>
        <taxon>Magnoliopsida</taxon>
        <taxon>Liliopsida</taxon>
        <taxon>Poales</taxon>
        <taxon>Poaceae</taxon>
        <taxon>BOP clade</taxon>
        <taxon>Oryzoideae</taxon>
        <taxon>Oryzeae</taxon>
        <taxon>Oryzinae</taxon>
        <taxon>Leersia</taxon>
    </lineage>
</organism>
<accession>A0A0D9V447</accession>
<evidence type="ECO:0000313" key="2">
    <source>
        <dbReference type="Proteomes" id="UP000032180"/>
    </source>
</evidence>
<dbReference type="Gramene" id="LPERR01G22670.1">
    <property type="protein sequence ID" value="LPERR01G22670.1"/>
    <property type="gene ID" value="LPERR01G22670"/>
</dbReference>
<evidence type="ECO:0000313" key="1">
    <source>
        <dbReference type="EnsemblPlants" id="LPERR01G22670.1"/>
    </source>
</evidence>
<sequence length="180" mass="19928">MLELLLVGCSSVVLLLHGANLFLRALFSRDAVARPIRQQQPGLARTVTDFHRRDDISSFPHELNRWTAACSNVAVATSRGASCVLARWPATDKTGFTKLQAESIGNPPLQSSRRNLRFDQLEKRSNIVLPVETPFCSVTYPFAGPTEDSRSNFIKGGNKNVQRRRLTSKVIAFSASSQLD</sequence>
<name>A0A0D9V447_9ORYZ</name>
<reference evidence="2" key="2">
    <citation type="submission" date="2013-12" db="EMBL/GenBank/DDBJ databases">
        <authorList>
            <person name="Yu Y."/>
            <person name="Lee S."/>
            <person name="de Baynast K."/>
            <person name="Wissotski M."/>
            <person name="Liu L."/>
            <person name="Talag J."/>
            <person name="Goicoechea J."/>
            <person name="Angelova A."/>
            <person name="Jetty R."/>
            <person name="Kudrna D."/>
            <person name="Golser W."/>
            <person name="Rivera L."/>
            <person name="Zhang J."/>
            <person name="Wing R."/>
        </authorList>
    </citation>
    <scope>NUCLEOTIDE SEQUENCE</scope>
</reference>
<reference evidence="1 2" key="1">
    <citation type="submission" date="2012-08" db="EMBL/GenBank/DDBJ databases">
        <title>Oryza genome evolution.</title>
        <authorList>
            <person name="Wing R.A."/>
        </authorList>
    </citation>
    <scope>NUCLEOTIDE SEQUENCE</scope>
</reference>
<dbReference type="EnsemblPlants" id="LPERR01G22670.1">
    <property type="protein sequence ID" value="LPERR01G22670.1"/>
    <property type="gene ID" value="LPERR01G22670"/>
</dbReference>
<dbReference type="AlphaFoldDB" id="A0A0D9V447"/>
<reference evidence="1" key="3">
    <citation type="submission" date="2015-04" db="UniProtKB">
        <authorList>
            <consortium name="EnsemblPlants"/>
        </authorList>
    </citation>
    <scope>IDENTIFICATION</scope>
</reference>